<proteinExistence type="inferred from homology"/>
<feature type="transmembrane region" description="Helical" evidence="7">
    <location>
        <begin position="92"/>
        <end position="112"/>
    </location>
</feature>
<dbReference type="PANTHER" id="PTHR31204:SF1">
    <property type="entry name" value="SIGMA INTRACELLULAR RECEPTOR 2"/>
    <property type="match status" value="1"/>
</dbReference>
<evidence type="ECO:0000256" key="4">
    <source>
        <dbReference type="ARBA" id="ARBA00022824"/>
    </source>
</evidence>
<feature type="compositionally biased region" description="Basic residues" evidence="8">
    <location>
        <begin position="155"/>
        <end position="167"/>
    </location>
</feature>
<evidence type="ECO:0000259" key="9">
    <source>
        <dbReference type="PROSITE" id="PS51751"/>
    </source>
</evidence>
<evidence type="ECO:0000256" key="7">
    <source>
        <dbReference type="PIRNR" id="PIRNR031032"/>
    </source>
</evidence>
<dbReference type="InterPro" id="IPR033118">
    <property type="entry name" value="EXPERA"/>
</dbReference>
<evidence type="ECO:0000256" key="3">
    <source>
        <dbReference type="ARBA" id="ARBA00022692"/>
    </source>
</evidence>
<dbReference type="Proteomes" id="UP000188354">
    <property type="component" value="Chromosome LG07"/>
</dbReference>
<dbReference type="PROSITE" id="PS51751">
    <property type="entry name" value="EXPERA"/>
    <property type="match status" value="1"/>
</dbReference>
<comment type="subcellular location">
    <subcellularLocation>
        <location evidence="1">Endoplasmic reticulum membrane</location>
        <topology evidence="1">Multi-pass membrane protein</topology>
    </subcellularLocation>
</comment>
<evidence type="ECO:0000256" key="5">
    <source>
        <dbReference type="ARBA" id="ARBA00022989"/>
    </source>
</evidence>
<keyword evidence="6 7" id="KW-0472">Membrane</keyword>
<dbReference type="KEGG" id="lang:109351774"/>
<dbReference type="PANTHER" id="PTHR31204">
    <property type="entry name" value="SIGMA INTRACELLULAR RECEPTOR 2"/>
    <property type="match status" value="1"/>
</dbReference>
<dbReference type="InterPro" id="IPR051987">
    <property type="entry name" value="Sigma-2_receptor-like"/>
</dbReference>
<evidence type="ECO:0000313" key="11">
    <source>
        <dbReference type="Proteomes" id="UP000188354"/>
    </source>
</evidence>
<dbReference type="EMBL" id="CM007367">
    <property type="protein sequence ID" value="OIW08428.1"/>
    <property type="molecule type" value="Genomic_DNA"/>
</dbReference>
<feature type="transmembrane region" description="Helical" evidence="7">
    <location>
        <begin position="63"/>
        <end position="85"/>
    </location>
</feature>
<organism evidence="10 11">
    <name type="scientific">Lupinus angustifolius</name>
    <name type="common">Narrow-leaved blue lupine</name>
    <dbReference type="NCBI Taxonomy" id="3871"/>
    <lineage>
        <taxon>Eukaryota</taxon>
        <taxon>Viridiplantae</taxon>
        <taxon>Streptophyta</taxon>
        <taxon>Embryophyta</taxon>
        <taxon>Tracheophyta</taxon>
        <taxon>Spermatophyta</taxon>
        <taxon>Magnoliopsida</taxon>
        <taxon>eudicotyledons</taxon>
        <taxon>Gunneridae</taxon>
        <taxon>Pentapetalae</taxon>
        <taxon>rosids</taxon>
        <taxon>fabids</taxon>
        <taxon>Fabales</taxon>
        <taxon>Fabaceae</taxon>
        <taxon>Papilionoideae</taxon>
        <taxon>50 kb inversion clade</taxon>
        <taxon>genistoids sensu lato</taxon>
        <taxon>core genistoids</taxon>
        <taxon>Genisteae</taxon>
        <taxon>Lupinus</taxon>
    </lineage>
</organism>
<evidence type="ECO:0000313" key="10">
    <source>
        <dbReference type="EMBL" id="OIW08428.1"/>
    </source>
</evidence>
<dbReference type="InterPro" id="IPR016964">
    <property type="entry name" value="Sigma2_recept"/>
</dbReference>
<name>A0A4P1RCP5_LUPAN</name>
<evidence type="ECO:0000256" key="1">
    <source>
        <dbReference type="ARBA" id="ARBA00004477"/>
    </source>
</evidence>
<dbReference type="GO" id="GO:0005789">
    <property type="term" value="C:endoplasmic reticulum membrane"/>
    <property type="evidence" value="ECO:0007669"/>
    <property type="project" value="UniProtKB-SubCell"/>
</dbReference>
<feature type="transmembrane region" description="Helical" evidence="7">
    <location>
        <begin position="124"/>
        <end position="141"/>
    </location>
</feature>
<feature type="region of interest" description="Disordered" evidence="8">
    <location>
        <begin position="148"/>
        <end position="167"/>
    </location>
</feature>
<evidence type="ECO:0000256" key="8">
    <source>
        <dbReference type="SAM" id="MobiDB-lite"/>
    </source>
</evidence>
<gene>
    <name evidence="10" type="ORF">TanjilG_03104</name>
</gene>
<evidence type="ECO:0000256" key="2">
    <source>
        <dbReference type="ARBA" id="ARBA00009096"/>
    </source>
</evidence>
<keyword evidence="4" id="KW-0256">Endoplasmic reticulum</keyword>
<keyword evidence="5 7" id="KW-1133">Transmembrane helix</keyword>
<dbReference type="AlphaFoldDB" id="A0A4P1RCP5"/>
<feature type="domain" description="EXPERA" evidence="9">
    <location>
        <begin position="8"/>
        <end position="140"/>
    </location>
</feature>
<comment type="similarity">
    <text evidence="2">Belongs to the TMEM97/sigma-2 receptor family.</text>
</comment>
<dbReference type="Gramene" id="OIW08428">
    <property type="protein sequence ID" value="OIW08428"/>
    <property type="gene ID" value="TanjilG_03104"/>
</dbReference>
<accession>A0A4P1RCP5</accession>
<dbReference type="PIRSF" id="PIRSF031032">
    <property type="entry name" value="TMP_97_prd"/>
    <property type="match status" value="1"/>
</dbReference>
<sequence>MGALLKLIDAILFLFFLLIAIVAPLIDAQTIFPLSYFPEFFVQLKTNYAQDYGDYLISEKPHFFVGLVWLQLFFQWPLALLNLYAIFASKPWFNTTCLIYGVSVSTTMVAILSELAGSNKASETLLKIYSAFMGLGILAILRGLQGHSSKTTSGHNRRVALARKKHA</sequence>
<dbReference type="OrthoDB" id="6159439at2759"/>
<protein>
    <recommendedName>
        <fullName evidence="9">EXPERA domain-containing protein</fullName>
    </recommendedName>
</protein>
<dbReference type="Pfam" id="PF05241">
    <property type="entry name" value="EBP"/>
    <property type="match status" value="1"/>
</dbReference>
<reference evidence="10 11" key="1">
    <citation type="journal article" date="2017" name="Plant Biotechnol. J.">
        <title>A comprehensive draft genome sequence for lupin (Lupinus angustifolius), an emerging health food: insights into plant-microbe interactions and legume evolution.</title>
        <authorList>
            <person name="Hane J.K."/>
            <person name="Ming Y."/>
            <person name="Kamphuis L.G."/>
            <person name="Nelson M.N."/>
            <person name="Garg G."/>
            <person name="Atkins C.A."/>
            <person name="Bayer P.E."/>
            <person name="Bravo A."/>
            <person name="Bringans S."/>
            <person name="Cannon S."/>
            <person name="Edwards D."/>
            <person name="Foley R."/>
            <person name="Gao L.L."/>
            <person name="Harrison M.J."/>
            <person name="Huang W."/>
            <person name="Hurgobin B."/>
            <person name="Li S."/>
            <person name="Liu C.W."/>
            <person name="McGrath A."/>
            <person name="Morahan G."/>
            <person name="Murray J."/>
            <person name="Weller J."/>
            <person name="Jian J."/>
            <person name="Singh K.B."/>
        </authorList>
    </citation>
    <scope>NUCLEOTIDE SEQUENCE [LARGE SCALE GENOMIC DNA]</scope>
    <source>
        <strain evidence="11">cv. Tanjil</strain>
        <tissue evidence="10">Whole plant</tissue>
    </source>
</reference>
<keyword evidence="11" id="KW-1185">Reference proteome</keyword>
<keyword evidence="3 7" id="KW-0812">Transmembrane</keyword>
<evidence type="ECO:0000256" key="6">
    <source>
        <dbReference type="ARBA" id="ARBA00023136"/>
    </source>
</evidence>